<dbReference type="KEGG" id="snq:CP978_34530"/>
<feature type="domain" description="Enoyl reductase (ER)" evidence="3">
    <location>
        <begin position="10"/>
        <end position="318"/>
    </location>
</feature>
<dbReference type="SMART" id="SM00829">
    <property type="entry name" value="PKS_ER"/>
    <property type="match status" value="1"/>
</dbReference>
<dbReference type="GO" id="GO:0070402">
    <property type="term" value="F:NADPH binding"/>
    <property type="evidence" value="ECO:0007669"/>
    <property type="project" value="TreeGrafter"/>
</dbReference>
<reference evidence="6" key="1">
    <citation type="submission" date="2014-09" db="EMBL/GenBank/DDBJ databases">
        <title>Sequence of the Streptomyces nodosus genome.</title>
        <authorList>
            <person name="Sweeney P."/>
            <person name="Stephens N."/>
            <person name="Murphy C."/>
            <person name="Caffrey P."/>
        </authorList>
    </citation>
    <scope>NUCLEOTIDE SEQUENCE [LARGE SCALE GENOMIC DNA]</scope>
    <source>
        <strain evidence="6">ATCC 14899</strain>
    </source>
</reference>
<dbReference type="InterPro" id="IPR013149">
    <property type="entry name" value="ADH-like_C"/>
</dbReference>
<dbReference type="STRING" id="40318.SNOD_34295"/>
<evidence type="ECO:0000256" key="1">
    <source>
        <dbReference type="ARBA" id="ARBA00022857"/>
    </source>
</evidence>
<dbReference type="PANTHER" id="PTHR48106:SF13">
    <property type="entry name" value="QUINONE OXIDOREDUCTASE-RELATED"/>
    <property type="match status" value="1"/>
</dbReference>
<dbReference type="AlphaFoldDB" id="A0A0B5DL62"/>
<gene>
    <name evidence="5" type="ORF">CP978_34530</name>
    <name evidence="4" type="ORF">SNOD_34295</name>
</gene>
<dbReference type="SUPFAM" id="SSF51735">
    <property type="entry name" value="NAD(P)-binding Rossmann-fold domains"/>
    <property type="match status" value="1"/>
</dbReference>
<name>A0A0B5DL62_9ACTN</name>
<dbReference type="InterPro" id="IPR020843">
    <property type="entry name" value="ER"/>
</dbReference>
<keyword evidence="2" id="KW-0560">Oxidoreductase</keyword>
<dbReference type="GO" id="GO:0005829">
    <property type="term" value="C:cytosol"/>
    <property type="evidence" value="ECO:0007669"/>
    <property type="project" value="TreeGrafter"/>
</dbReference>
<dbReference type="OrthoDB" id="9805883at2"/>
<evidence type="ECO:0000256" key="2">
    <source>
        <dbReference type="ARBA" id="ARBA00023002"/>
    </source>
</evidence>
<dbReference type="Pfam" id="PF08240">
    <property type="entry name" value="ADH_N"/>
    <property type="match status" value="1"/>
</dbReference>
<evidence type="ECO:0000259" key="3">
    <source>
        <dbReference type="SMART" id="SM00829"/>
    </source>
</evidence>
<dbReference type="Gene3D" id="3.40.50.720">
    <property type="entry name" value="NAD(P)-binding Rossmann-like Domain"/>
    <property type="match status" value="1"/>
</dbReference>
<dbReference type="EMBL" id="CP009313">
    <property type="protein sequence ID" value="AJE44483.1"/>
    <property type="molecule type" value="Genomic_DNA"/>
</dbReference>
<evidence type="ECO:0000313" key="4">
    <source>
        <dbReference type="EMBL" id="AJE44483.1"/>
    </source>
</evidence>
<dbReference type="PANTHER" id="PTHR48106">
    <property type="entry name" value="QUINONE OXIDOREDUCTASE PIG3-RELATED"/>
    <property type="match status" value="1"/>
</dbReference>
<protein>
    <submittedName>
        <fullName evidence="4">NADPH--quinone reductase</fullName>
    </submittedName>
    <submittedName>
        <fullName evidence="5">Quinone oxidoreductase</fullName>
    </submittedName>
</protein>
<dbReference type="Gene3D" id="3.90.180.10">
    <property type="entry name" value="Medium-chain alcohol dehydrogenases, catalytic domain"/>
    <property type="match status" value="1"/>
</dbReference>
<reference evidence="5 7" key="3">
    <citation type="submission" date="2017-09" db="EMBL/GenBank/DDBJ databases">
        <title>Streptomyces genome completion.</title>
        <authorList>
            <person name="Lee N."/>
            <person name="Cho B.-K."/>
        </authorList>
    </citation>
    <scope>NUCLEOTIDE SEQUENCE [LARGE SCALE GENOMIC DNA]</scope>
    <source>
        <strain evidence="5 7">ATCC 14899</strain>
    </source>
</reference>
<dbReference type="CDD" id="cd05286">
    <property type="entry name" value="QOR2"/>
    <property type="match status" value="1"/>
</dbReference>
<dbReference type="Proteomes" id="UP000325763">
    <property type="component" value="Chromosome"/>
</dbReference>
<reference evidence="4 6" key="2">
    <citation type="journal article" date="2016" name="Appl. Microbiol. Biotechnol.">
        <title>Exploiting the genome sequence of Streptomyces nodosus for enhanced antibiotic production.</title>
        <authorList>
            <person name="Sweeney P."/>
            <person name="Murphy C.D."/>
            <person name="Caffrey P."/>
        </authorList>
    </citation>
    <scope>NUCLEOTIDE SEQUENCE [LARGE SCALE GENOMIC DNA]</scope>
    <source>
        <strain evidence="4 6">ATCC 14899</strain>
    </source>
</reference>
<dbReference type="SUPFAM" id="SSF50129">
    <property type="entry name" value="GroES-like"/>
    <property type="match status" value="1"/>
</dbReference>
<dbReference type="InterPro" id="IPR013154">
    <property type="entry name" value="ADH-like_N"/>
</dbReference>
<dbReference type="InterPro" id="IPR036291">
    <property type="entry name" value="NAD(P)-bd_dom_sf"/>
</dbReference>
<organism evidence="4 6">
    <name type="scientific">Streptomyces nodosus</name>
    <dbReference type="NCBI Taxonomy" id="40318"/>
    <lineage>
        <taxon>Bacteria</taxon>
        <taxon>Bacillati</taxon>
        <taxon>Actinomycetota</taxon>
        <taxon>Actinomycetes</taxon>
        <taxon>Kitasatosporales</taxon>
        <taxon>Streptomycetaceae</taxon>
        <taxon>Streptomyces</taxon>
    </lineage>
</organism>
<dbReference type="InterPro" id="IPR011032">
    <property type="entry name" value="GroES-like_sf"/>
</dbReference>
<dbReference type="EMBL" id="CP023747">
    <property type="protein sequence ID" value="QEV42969.1"/>
    <property type="molecule type" value="Genomic_DNA"/>
</dbReference>
<dbReference type="HOGENOM" id="CLU_026673_3_1_11"/>
<evidence type="ECO:0000313" key="7">
    <source>
        <dbReference type="Proteomes" id="UP000325763"/>
    </source>
</evidence>
<keyword evidence="1" id="KW-0521">NADP</keyword>
<dbReference type="Proteomes" id="UP000031526">
    <property type="component" value="Chromosome"/>
</dbReference>
<keyword evidence="6" id="KW-1185">Reference proteome</keyword>
<evidence type="ECO:0000313" key="5">
    <source>
        <dbReference type="EMBL" id="QEV42969.1"/>
    </source>
</evidence>
<dbReference type="RefSeq" id="WP_043447705.1">
    <property type="nucleotide sequence ID" value="NZ_CP009313.1"/>
</dbReference>
<sequence>MRALQVTRPGGPDALTVTDLPRPKASPGHVVVRNEAVGLNFIDVYFRDGTYPTAYPFVPGQEAAGVVTAVGHGVTDFAPGDRVAYATQLGAYAEYTAVPEAKLVPVPESVTLPDAAAALLQGLAALYLSGTTHPVRAGETVVVLAAAGGLGQLLVRLAAHLGARVVAVASTKEKREAALAAGAHHALPYKDFSAGVRELTGGEGAHAVYDSVGAATFEESIRALRRRGTLAVCGLSSGPITPVDVELLRTAGSLYLTRPTLADHVPDAASLRAAAAELFAHVADGVIRPDIGERLPLAEAARAHTLLESRATTGKVLLTP</sequence>
<dbReference type="Pfam" id="PF00107">
    <property type="entry name" value="ADH_zinc_N"/>
    <property type="match status" value="1"/>
</dbReference>
<proteinExistence type="predicted"/>
<dbReference type="InterPro" id="IPR047618">
    <property type="entry name" value="QOR-like"/>
</dbReference>
<dbReference type="GO" id="GO:0003960">
    <property type="term" value="F:quinone reductase (NADPH) activity"/>
    <property type="evidence" value="ECO:0007669"/>
    <property type="project" value="InterPro"/>
</dbReference>
<dbReference type="GO" id="GO:0035925">
    <property type="term" value="F:mRNA 3'-UTR AU-rich region binding"/>
    <property type="evidence" value="ECO:0007669"/>
    <property type="project" value="TreeGrafter"/>
</dbReference>
<accession>A0A0B5DL62</accession>
<evidence type="ECO:0000313" key="6">
    <source>
        <dbReference type="Proteomes" id="UP000031526"/>
    </source>
</evidence>